<dbReference type="InterPro" id="IPR045864">
    <property type="entry name" value="aa-tRNA-synth_II/BPL/LPL"/>
</dbReference>
<reference evidence="1" key="1">
    <citation type="submission" date="2018-05" db="EMBL/GenBank/DDBJ databases">
        <authorList>
            <person name="Lanie J.A."/>
            <person name="Ng W.-L."/>
            <person name="Kazmierczak K.M."/>
            <person name="Andrzejewski T.M."/>
            <person name="Davidsen T.M."/>
            <person name="Wayne K.J."/>
            <person name="Tettelin H."/>
            <person name="Glass J.I."/>
            <person name="Rusch D."/>
            <person name="Podicherti R."/>
            <person name="Tsui H.-C.T."/>
            <person name="Winkler M.E."/>
        </authorList>
    </citation>
    <scope>NUCLEOTIDE SEQUENCE</scope>
</reference>
<evidence type="ECO:0000313" key="1">
    <source>
        <dbReference type="EMBL" id="SVE58394.1"/>
    </source>
</evidence>
<organism evidence="1">
    <name type="scientific">marine metagenome</name>
    <dbReference type="NCBI Taxonomy" id="408172"/>
    <lineage>
        <taxon>unclassified sequences</taxon>
        <taxon>metagenomes</taxon>
        <taxon>ecological metagenomes</taxon>
    </lineage>
</organism>
<accession>A0A383EP89</accession>
<sequence length="46" mass="5370">MPLQAPRGMNDILPDSQFQWNYFRESAELIASIHGYEKIDTPVFEN</sequence>
<dbReference type="Gene3D" id="3.30.930.10">
    <property type="entry name" value="Bira Bifunctional Protein, Domain 2"/>
    <property type="match status" value="1"/>
</dbReference>
<dbReference type="SUPFAM" id="SSF55681">
    <property type="entry name" value="Class II aaRS and biotin synthetases"/>
    <property type="match status" value="1"/>
</dbReference>
<gene>
    <name evidence="1" type="ORF">METZ01_LOCUS511248</name>
</gene>
<dbReference type="EMBL" id="UINC01227490">
    <property type="protein sequence ID" value="SVE58394.1"/>
    <property type="molecule type" value="Genomic_DNA"/>
</dbReference>
<name>A0A383EP89_9ZZZZ</name>
<feature type="non-terminal residue" evidence="1">
    <location>
        <position position="46"/>
    </location>
</feature>
<dbReference type="AlphaFoldDB" id="A0A383EP89"/>
<proteinExistence type="predicted"/>
<protein>
    <recommendedName>
        <fullName evidence="2">Class II Histidinyl-tRNA synthetase (HisRS)-like catalytic core domain-containing protein</fullName>
    </recommendedName>
</protein>
<evidence type="ECO:0008006" key="2">
    <source>
        <dbReference type="Google" id="ProtNLM"/>
    </source>
</evidence>